<comment type="caution">
    <text evidence="1">The sequence shown here is derived from an EMBL/GenBank/DDBJ whole genome shotgun (WGS) entry which is preliminary data.</text>
</comment>
<keyword evidence="2" id="KW-1185">Reference proteome</keyword>
<reference evidence="1 2" key="1">
    <citation type="submission" date="2019-12" db="EMBL/GenBank/DDBJ databases">
        <title>Genomic-based taxomic classification of the family Erythrobacteraceae.</title>
        <authorList>
            <person name="Xu L."/>
        </authorList>
    </citation>
    <scope>NUCLEOTIDE SEQUENCE [LARGE SCALE GENOMIC DNA]</scope>
    <source>
        <strain evidence="1 2">DSM 18604</strain>
    </source>
</reference>
<proteinExistence type="predicted"/>
<sequence>MAGEDWTAPEIDAAVADYFAMLTDDIAGIRYNKAAHNRGLQKANLIASLAELCVKMLSHRPSSDALGVVVPPLLTVVD</sequence>
<organism evidence="1 2">
    <name type="scientific">Altericroceibacterium indicum</name>
    <dbReference type="NCBI Taxonomy" id="374177"/>
    <lineage>
        <taxon>Bacteria</taxon>
        <taxon>Pseudomonadati</taxon>
        <taxon>Pseudomonadota</taxon>
        <taxon>Alphaproteobacteria</taxon>
        <taxon>Sphingomonadales</taxon>
        <taxon>Erythrobacteraceae</taxon>
        <taxon>Altericroceibacterium</taxon>
    </lineage>
</organism>
<protein>
    <submittedName>
        <fullName evidence="1">Uncharacterized protein</fullName>
    </submittedName>
</protein>
<name>A0A845AB70_9SPHN</name>
<gene>
    <name evidence="1" type="ORF">GRI39_07045</name>
</gene>
<accession>A0A845AB70</accession>
<evidence type="ECO:0000313" key="1">
    <source>
        <dbReference type="EMBL" id="MXP25796.1"/>
    </source>
</evidence>
<evidence type="ECO:0000313" key="2">
    <source>
        <dbReference type="Proteomes" id="UP000460561"/>
    </source>
</evidence>
<dbReference type="Proteomes" id="UP000460561">
    <property type="component" value="Unassembled WGS sequence"/>
</dbReference>
<dbReference type="AlphaFoldDB" id="A0A845AB70"/>
<dbReference type="EMBL" id="WTYQ01000002">
    <property type="protein sequence ID" value="MXP25796.1"/>
    <property type="molecule type" value="Genomic_DNA"/>
</dbReference>